<evidence type="ECO:0000313" key="3">
    <source>
        <dbReference type="Proteomes" id="UP001058974"/>
    </source>
</evidence>
<comment type="caution">
    <text evidence="2">The sequence shown here is derived from an EMBL/GenBank/DDBJ whole genome shotgun (WGS) entry which is preliminary data.</text>
</comment>
<evidence type="ECO:0000313" key="2">
    <source>
        <dbReference type="EMBL" id="KAI5420157.1"/>
    </source>
</evidence>
<reference evidence="2 3" key="1">
    <citation type="journal article" date="2022" name="Nat. Genet.">
        <title>Improved pea reference genome and pan-genome highlight genomic features and evolutionary characteristics.</title>
        <authorList>
            <person name="Yang T."/>
            <person name="Liu R."/>
            <person name="Luo Y."/>
            <person name="Hu S."/>
            <person name="Wang D."/>
            <person name="Wang C."/>
            <person name="Pandey M.K."/>
            <person name="Ge S."/>
            <person name="Xu Q."/>
            <person name="Li N."/>
            <person name="Li G."/>
            <person name="Huang Y."/>
            <person name="Saxena R.K."/>
            <person name="Ji Y."/>
            <person name="Li M."/>
            <person name="Yan X."/>
            <person name="He Y."/>
            <person name="Liu Y."/>
            <person name="Wang X."/>
            <person name="Xiang C."/>
            <person name="Varshney R.K."/>
            <person name="Ding H."/>
            <person name="Gao S."/>
            <person name="Zong X."/>
        </authorList>
    </citation>
    <scope>NUCLEOTIDE SEQUENCE [LARGE SCALE GENOMIC DNA]</scope>
    <source>
        <strain evidence="2 3">cv. Zhongwan 6</strain>
    </source>
</reference>
<dbReference type="AlphaFoldDB" id="A0A9D5APX4"/>
<dbReference type="Gramene" id="Psat04G0407900-T1">
    <property type="protein sequence ID" value="KAI5420157.1"/>
    <property type="gene ID" value="KIW84_044079"/>
</dbReference>
<feature type="compositionally biased region" description="Basic and acidic residues" evidence="1">
    <location>
        <begin position="145"/>
        <end position="160"/>
    </location>
</feature>
<proteinExistence type="predicted"/>
<gene>
    <name evidence="2" type="ORF">KIW84_044079</name>
</gene>
<organism evidence="2 3">
    <name type="scientific">Pisum sativum</name>
    <name type="common">Garden pea</name>
    <name type="synonym">Lathyrus oleraceus</name>
    <dbReference type="NCBI Taxonomy" id="3888"/>
    <lineage>
        <taxon>Eukaryota</taxon>
        <taxon>Viridiplantae</taxon>
        <taxon>Streptophyta</taxon>
        <taxon>Embryophyta</taxon>
        <taxon>Tracheophyta</taxon>
        <taxon>Spermatophyta</taxon>
        <taxon>Magnoliopsida</taxon>
        <taxon>eudicotyledons</taxon>
        <taxon>Gunneridae</taxon>
        <taxon>Pentapetalae</taxon>
        <taxon>rosids</taxon>
        <taxon>fabids</taxon>
        <taxon>Fabales</taxon>
        <taxon>Fabaceae</taxon>
        <taxon>Papilionoideae</taxon>
        <taxon>50 kb inversion clade</taxon>
        <taxon>NPAAA clade</taxon>
        <taxon>Hologalegina</taxon>
        <taxon>IRL clade</taxon>
        <taxon>Fabeae</taxon>
        <taxon>Lathyrus</taxon>
    </lineage>
</organism>
<dbReference type="Proteomes" id="UP001058974">
    <property type="component" value="Chromosome 4"/>
</dbReference>
<accession>A0A9D5APX4</accession>
<protein>
    <submittedName>
        <fullName evidence="2">Uncharacterized protein</fullName>
    </submittedName>
</protein>
<feature type="region of interest" description="Disordered" evidence="1">
    <location>
        <begin position="126"/>
        <end position="213"/>
    </location>
</feature>
<keyword evidence="3" id="KW-1185">Reference proteome</keyword>
<evidence type="ECO:0000256" key="1">
    <source>
        <dbReference type="SAM" id="MobiDB-lite"/>
    </source>
</evidence>
<dbReference type="EMBL" id="JAMSHJ010000004">
    <property type="protein sequence ID" value="KAI5420157.1"/>
    <property type="molecule type" value="Genomic_DNA"/>
</dbReference>
<sequence>MGNDSRLAAPRQSRLVELLDGAKRRCQASLLERDNAKGCTEEEIEKTSNAAIMHKFTNSVICHEKLEQRRKAYLLNFGKYSGNSCWKCSKICIGRCYQIEDSGENETVFPPSSRLESKSLVNIEVRNSSSSKRSKKKSSNTSEEFEFKSKVPRTKSDTSHDLASNLSGHEHRRKVASVEKSIVDTSKCKTVPSLGNSNIDILADDGEESHFYR</sequence>
<name>A0A9D5APX4_PEA</name>